<dbReference type="InterPro" id="IPR006566">
    <property type="entry name" value="FBD"/>
</dbReference>
<dbReference type="EMBL" id="JABWDY010024875">
    <property type="protein sequence ID" value="KAF5189902.1"/>
    <property type="molecule type" value="Genomic_DNA"/>
</dbReference>
<sequence>MVVNSLQFLKKKKLLDEEDRISNLPEPILHHILSFLPTKDAVLTSTLATTWRYLWKSYNSIDICDWESMNGGDKVNGKMTLSQFVNRVLLLSDVSNISKFSLKCTECDPDYFDNWISTVISRNVQEIVISIVLKNRYVFPHCLFTSGSLRILKIEFVMGVSIKIPASVLFSSLKVLHFKNIAFSCEESMQEVSFNCSILDELFIYQCTWLDIKVVNIHAPTLQMLVILDRWDIDSVDCEIKIYAESLTSLRFTSHLPYKYSLCHLSSVVNAYIDVHSSQPVSTVLGKMISNVKNLEMSNRSFETLVGQGISDMFTFSELIHLSFLYISKDRVLSAEQLIDMLYCMPIIRSLSFPDGLCFVGFDQIVSTTLESFLSHLKSVDIHTFPGNENELGFVKFLLKSARVLEKITIDLTCRKRYRLEKKYHKWGHVKEEDRIVQDDKKRITEQLHRLAKFSNCKLEIKGNLFGSFYYDSE</sequence>
<gene>
    <name evidence="2" type="ORF">FRX31_020510</name>
</gene>
<comment type="caution">
    <text evidence="2">The sequence shown here is derived from an EMBL/GenBank/DDBJ whole genome shotgun (WGS) entry which is preliminary data.</text>
</comment>
<dbReference type="InterPro" id="IPR001810">
    <property type="entry name" value="F-box_dom"/>
</dbReference>
<dbReference type="InterPro" id="IPR050232">
    <property type="entry name" value="FBL13/AtMIF1-like"/>
</dbReference>
<evidence type="ECO:0000259" key="1">
    <source>
        <dbReference type="PROSITE" id="PS50181"/>
    </source>
</evidence>
<dbReference type="OrthoDB" id="1298252at2759"/>
<feature type="domain" description="F-box" evidence="1">
    <location>
        <begin position="18"/>
        <end position="69"/>
    </location>
</feature>
<proteinExistence type="predicted"/>
<dbReference type="AlphaFoldDB" id="A0A7J6VZV7"/>
<dbReference type="Gene3D" id="3.80.10.10">
    <property type="entry name" value="Ribonuclease Inhibitor"/>
    <property type="match status" value="1"/>
</dbReference>
<dbReference type="InterPro" id="IPR036047">
    <property type="entry name" value="F-box-like_dom_sf"/>
</dbReference>
<keyword evidence="3" id="KW-1185">Reference proteome</keyword>
<accession>A0A7J6VZV7</accession>
<dbReference type="InterPro" id="IPR032675">
    <property type="entry name" value="LRR_dom_sf"/>
</dbReference>
<dbReference type="CDD" id="cd22160">
    <property type="entry name" value="F-box_AtFBL13-like"/>
    <property type="match status" value="1"/>
</dbReference>
<dbReference type="InterPro" id="IPR055357">
    <property type="entry name" value="LRR_At1g61320_AtMIF1"/>
</dbReference>
<protein>
    <submittedName>
        <fullName evidence="2">Fbd-associated f-box protein</fullName>
    </submittedName>
</protein>
<dbReference type="Pfam" id="PF23622">
    <property type="entry name" value="LRR_At1g61320_AtMIF1"/>
    <property type="match status" value="1"/>
</dbReference>
<reference evidence="2 3" key="1">
    <citation type="submission" date="2020-06" db="EMBL/GenBank/DDBJ databases">
        <title>Transcriptomic and genomic resources for Thalictrum thalictroides and T. hernandezii: Facilitating candidate gene discovery in an emerging model plant lineage.</title>
        <authorList>
            <person name="Arias T."/>
            <person name="Riano-Pachon D.M."/>
            <person name="Di Stilio V.S."/>
        </authorList>
    </citation>
    <scope>NUCLEOTIDE SEQUENCE [LARGE SCALE GENOMIC DNA]</scope>
    <source>
        <strain evidence="3">cv. WT478/WT964</strain>
        <tissue evidence="2">Leaves</tissue>
    </source>
</reference>
<dbReference type="PANTHER" id="PTHR31900">
    <property type="entry name" value="F-BOX/RNI SUPERFAMILY PROTEIN-RELATED"/>
    <property type="match status" value="1"/>
</dbReference>
<evidence type="ECO:0000313" key="3">
    <source>
        <dbReference type="Proteomes" id="UP000554482"/>
    </source>
</evidence>
<dbReference type="Proteomes" id="UP000554482">
    <property type="component" value="Unassembled WGS sequence"/>
</dbReference>
<dbReference type="SMART" id="SM00579">
    <property type="entry name" value="FBD"/>
    <property type="match status" value="1"/>
</dbReference>
<dbReference type="PROSITE" id="PS50181">
    <property type="entry name" value="FBOX"/>
    <property type="match status" value="1"/>
</dbReference>
<dbReference type="Pfam" id="PF00646">
    <property type="entry name" value="F-box"/>
    <property type="match status" value="1"/>
</dbReference>
<dbReference type="InterPro" id="IPR053781">
    <property type="entry name" value="F-box_AtFBL13-like"/>
</dbReference>
<organism evidence="2 3">
    <name type="scientific">Thalictrum thalictroides</name>
    <name type="common">Rue-anemone</name>
    <name type="synonym">Anemone thalictroides</name>
    <dbReference type="NCBI Taxonomy" id="46969"/>
    <lineage>
        <taxon>Eukaryota</taxon>
        <taxon>Viridiplantae</taxon>
        <taxon>Streptophyta</taxon>
        <taxon>Embryophyta</taxon>
        <taxon>Tracheophyta</taxon>
        <taxon>Spermatophyta</taxon>
        <taxon>Magnoliopsida</taxon>
        <taxon>Ranunculales</taxon>
        <taxon>Ranunculaceae</taxon>
        <taxon>Thalictroideae</taxon>
        <taxon>Thalictrum</taxon>
    </lineage>
</organism>
<dbReference type="PANTHER" id="PTHR31900:SF30">
    <property type="entry name" value="SUPERFAMILY PROTEIN, PUTATIVE-RELATED"/>
    <property type="match status" value="1"/>
</dbReference>
<dbReference type="Gene3D" id="1.20.1280.50">
    <property type="match status" value="1"/>
</dbReference>
<evidence type="ECO:0000313" key="2">
    <source>
        <dbReference type="EMBL" id="KAF5189902.1"/>
    </source>
</evidence>
<name>A0A7J6VZV7_THATH</name>
<dbReference type="SUPFAM" id="SSF52047">
    <property type="entry name" value="RNI-like"/>
    <property type="match status" value="1"/>
</dbReference>
<dbReference type="SUPFAM" id="SSF81383">
    <property type="entry name" value="F-box domain"/>
    <property type="match status" value="1"/>
</dbReference>